<comment type="subcellular location">
    <subcellularLocation>
        <location evidence="1">Cell membrane</location>
        <topology evidence="1">Multi-pass membrane protein</topology>
    </subcellularLocation>
</comment>
<dbReference type="KEGG" id="bvo:Pan97_15730"/>
<feature type="transmembrane region" description="Helical" evidence="7">
    <location>
        <begin position="87"/>
        <end position="110"/>
    </location>
</feature>
<feature type="transmembrane region" description="Helical" evidence="7">
    <location>
        <begin position="412"/>
        <end position="433"/>
    </location>
</feature>
<reference evidence="9" key="1">
    <citation type="submission" date="2019-02" db="EMBL/GenBank/DDBJ databases">
        <title>Deep-cultivation of Planctomycetes and their phenomic and genomic characterization uncovers novel biology.</title>
        <authorList>
            <person name="Wiegand S."/>
            <person name="Jogler M."/>
            <person name="Boedeker C."/>
            <person name="Pinto D."/>
            <person name="Vollmers J."/>
            <person name="Rivas-Marin E."/>
            <person name="Kohn T."/>
            <person name="Peeters S.H."/>
            <person name="Heuer A."/>
            <person name="Rast P."/>
            <person name="Oberbeckmann S."/>
            <person name="Bunk B."/>
            <person name="Jeske O."/>
            <person name="Meyerdierks A."/>
            <person name="Storesund J.E."/>
            <person name="Kallscheuer N."/>
            <person name="Luecker S."/>
            <person name="Lage O.M."/>
            <person name="Pohl T."/>
            <person name="Merkel B.J."/>
            <person name="Hornburger P."/>
            <person name="Mueller R.-W."/>
            <person name="Bruemmer F."/>
            <person name="Labrenz M."/>
            <person name="Spormann A.M."/>
            <person name="Op den Camp H."/>
            <person name="Overmann J."/>
            <person name="Amann R."/>
            <person name="Jetten M.S.M."/>
            <person name="Mascher T."/>
            <person name="Medema M.H."/>
            <person name="Devos D.P."/>
            <person name="Kaster A.-K."/>
            <person name="Ovreas L."/>
            <person name="Rohde M."/>
            <person name="Galperin M.Y."/>
            <person name="Jogler C."/>
        </authorList>
    </citation>
    <scope>NUCLEOTIDE SEQUENCE [LARGE SCALE GENOMIC DNA]</scope>
    <source>
        <strain evidence="9">Pan97</strain>
    </source>
</reference>
<keyword evidence="2" id="KW-0813">Transport</keyword>
<evidence type="ECO:0000256" key="6">
    <source>
        <dbReference type="ARBA" id="ARBA00023136"/>
    </source>
</evidence>
<feature type="transmembrane region" description="Helical" evidence="7">
    <location>
        <begin position="288"/>
        <end position="311"/>
    </location>
</feature>
<keyword evidence="4 7" id="KW-0812">Transmembrane</keyword>
<dbReference type="InterPro" id="IPR050367">
    <property type="entry name" value="APC_superfamily"/>
</dbReference>
<sequence>MPDPSRAPRTPHKLGVFALSMLNVAAIATLRDLPAMAEYGLSSITYCLFVAAVFMIPISLVSAELATGFPQAGGVHNWVRQAFGPRWGFVAIWLQWIQNVVWYPVVLSFAASTLAYALHPELAQNCLYIVAVVLAAYWTSTLVNFRGLKASSLISTLGVIVGTLLPAIVLIGFGAVWWLKALPRSDGTQLVLSAHSLLPDVSHPSRMVLALSMLLTSFVGMEMPASHAQEVRNPQRDYPRAILIATVVILGLAIVGTTALIIVIPPAGIDAETGVMRMVQIVQQQHDLPGLVHLAAVLIAFGLFGQVTTWVPGPSKGLLAVGRHGFLPRFFQQTNRSGMQTHILLVQAAIVTVLSLVFMVIPSVETAYTLLMAATAQIYLLMYIMMFAAAIRLRYSQPDTPRAYRVPGGNSGMWCVAGTAIAGAVFTICVFYAPQAGVSAIVWMGLLHWAP</sequence>
<dbReference type="PANTHER" id="PTHR42770">
    <property type="entry name" value="AMINO ACID TRANSPORTER-RELATED"/>
    <property type="match status" value="1"/>
</dbReference>
<accession>A0A518C5T3</accession>
<dbReference type="AlphaFoldDB" id="A0A518C5T3"/>
<evidence type="ECO:0000313" key="8">
    <source>
        <dbReference type="EMBL" id="QDU74564.1"/>
    </source>
</evidence>
<dbReference type="GO" id="GO:0005886">
    <property type="term" value="C:plasma membrane"/>
    <property type="evidence" value="ECO:0007669"/>
    <property type="project" value="UniProtKB-SubCell"/>
</dbReference>
<gene>
    <name evidence="8" type="primary">gadC</name>
    <name evidence="8" type="ORF">Pan97_15730</name>
</gene>
<evidence type="ECO:0000313" key="9">
    <source>
        <dbReference type="Proteomes" id="UP000318626"/>
    </source>
</evidence>
<keyword evidence="5 7" id="KW-1133">Transmembrane helix</keyword>
<dbReference type="PANTHER" id="PTHR42770:SF15">
    <property type="entry name" value="GLUTAMATE_GAMMA-AMINOBUTYRATE ANTIPORTER-RELATED"/>
    <property type="match status" value="1"/>
</dbReference>
<organism evidence="8 9">
    <name type="scientific">Bremerella volcania</name>
    <dbReference type="NCBI Taxonomy" id="2527984"/>
    <lineage>
        <taxon>Bacteria</taxon>
        <taxon>Pseudomonadati</taxon>
        <taxon>Planctomycetota</taxon>
        <taxon>Planctomycetia</taxon>
        <taxon>Pirellulales</taxon>
        <taxon>Pirellulaceae</taxon>
        <taxon>Bremerella</taxon>
    </lineage>
</organism>
<evidence type="ECO:0000256" key="4">
    <source>
        <dbReference type="ARBA" id="ARBA00022692"/>
    </source>
</evidence>
<evidence type="ECO:0000256" key="2">
    <source>
        <dbReference type="ARBA" id="ARBA00022448"/>
    </source>
</evidence>
<dbReference type="Pfam" id="PF13520">
    <property type="entry name" value="AA_permease_2"/>
    <property type="match status" value="1"/>
</dbReference>
<evidence type="ECO:0000256" key="7">
    <source>
        <dbReference type="SAM" id="Phobius"/>
    </source>
</evidence>
<name>A0A518C5T3_9BACT</name>
<dbReference type="RefSeq" id="WP_144971513.1">
    <property type="nucleotide sequence ID" value="NZ_CP036289.1"/>
</dbReference>
<keyword evidence="6 7" id="KW-0472">Membrane</keyword>
<dbReference type="GO" id="GO:0022857">
    <property type="term" value="F:transmembrane transporter activity"/>
    <property type="evidence" value="ECO:0007669"/>
    <property type="project" value="InterPro"/>
</dbReference>
<dbReference type="PIRSF" id="PIRSF006060">
    <property type="entry name" value="AA_transporter"/>
    <property type="match status" value="1"/>
</dbReference>
<dbReference type="InterPro" id="IPR002293">
    <property type="entry name" value="AA/rel_permease1"/>
</dbReference>
<evidence type="ECO:0000256" key="1">
    <source>
        <dbReference type="ARBA" id="ARBA00004651"/>
    </source>
</evidence>
<dbReference type="OrthoDB" id="3181223at2"/>
<feature type="transmembrane region" description="Helical" evidence="7">
    <location>
        <begin position="122"/>
        <end position="145"/>
    </location>
</feature>
<keyword evidence="3" id="KW-1003">Cell membrane</keyword>
<protein>
    <submittedName>
        <fullName evidence="8">Glutamate/gamma-aminobutyrate antiporter</fullName>
    </submittedName>
</protein>
<dbReference type="Proteomes" id="UP000318626">
    <property type="component" value="Chromosome"/>
</dbReference>
<keyword evidence="9" id="KW-1185">Reference proteome</keyword>
<dbReference type="EMBL" id="CP036289">
    <property type="protein sequence ID" value="QDU74564.1"/>
    <property type="molecule type" value="Genomic_DNA"/>
</dbReference>
<feature type="transmembrane region" description="Helical" evidence="7">
    <location>
        <begin position="242"/>
        <end position="268"/>
    </location>
</feature>
<feature type="transmembrane region" description="Helical" evidence="7">
    <location>
        <begin position="343"/>
        <end position="361"/>
    </location>
</feature>
<evidence type="ECO:0000256" key="5">
    <source>
        <dbReference type="ARBA" id="ARBA00022989"/>
    </source>
</evidence>
<dbReference type="Gene3D" id="1.20.1740.10">
    <property type="entry name" value="Amino acid/polyamine transporter I"/>
    <property type="match status" value="1"/>
</dbReference>
<feature type="transmembrane region" description="Helical" evidence="7">
    <location>
        <begin position="157"/>
        <end position="179"/>
    </location>
</feature>
<evidence type="ECO:0000256" key="3">
    <source>
        <dbReference type="ARBA" id="ARBA00022475"/>
    </source>
</evidence>
<feature type="transmembrane region" description="Helical" evidence="7">
    <location>
        <begin position="367"/>
        <end position="391"/>
    </location>
</feature>
<proteinExistence type="predicted"/>
<feature type="transmembrane region" description="Helical" evidence="7">
    <location>
        <begin position="43"/>
        <end position="66"/>
    </location>
</feature>